<reference evidence="3" key="1">
    <citation type="submission" date="2024-03" db="EMBL/GenBank/DDBJ databases">
        <title>WGS assembly of Saponaria officinalis var. Norfolk2.</title>
        <authorList>
            <person name="Jenkins J."/>
            <person name="Shu S."/>
            <person name="Grimwood J."/>
            <person name="Barry K."/>
            <person name="Goodstein D."/>
            <person name="Schmutz J."/>
            <person name="Leebens-Mack J."/>
            <person name="Osbourn A."/>
        </authorList>
    </citation>
    <scope>NUCLEOTIDE SEQUENCE [LARGE SCALE GENOMIC DNA]</scope>
    <source>
        <strain evidence="3">JIC</strain>
    </source>
</reference>
<dbReference type="FunFam" id="3.40.50.1820:FF:000051">
    <property type="entry name" value="(S)-hydroxynitrile lyase"/>
    <property type="match status" value="1"/>
</dbReference>
<evidence type="ECO:0000259" key="2">
    <source>
        <dbReference type="Pfam" id="PF12697"/>
    </source>
</evidence>
<dbReference type="PANTHER" id="PTHR10992:SF1083">
    <property type="entry name" value="METHYLESTERASE 1"/>
    <property type="match status" value="1"/>
</dbReference>
<evidence type="ECO:0000313" key="3">
    <source>
        <dbReference type="EMBL" id="KAK9678585.1"/>
    </source>
</evidence>
<dbReference type="GO" id="GO:0080030">
    <property type="term" value="F:methyl indole-3-acetate esterase activity"/>
    <property type="evidence" value="ECO:0007669"/>
    <property type="project" value="TreeGrafter"/>
</dbReference>
<dbReference type="InterPro" id="IPR029058">
    <property type="entry name" value="AB_hydrolase_fold"/>
</dbReference>
<dbReference type="Proteomes" id="UP001443914">
    <property type="component" value="Unassembled WGS sequence"/>
</dbReference>
<comment type="caution">
    <text evidence="3">The sequence shown here is derived from an EMBL/GenBank/DDBJ whole genome shotgun (WGS) entry which is preliminary data.</text>
</comment>
<protein>
    <recommendedName>
        <fullName evidence="2">AB hydrolase-1 domain-containing protein</fullName>
    </recommendedName>
</protein>
<dbReference type="AlphaFoldDB" id="A0AAW1HQ81"/>
<dbReference type="GO" id="GO:0080031">
    <property type="term" value="F:methyl salicylate esterase activity"/>
    <property type="evidence" value="ECO:0007669"/>
    <property type="project" value="TreeGrafter"/>
</dbReference>
<dbReference type="EMBL" id="JBDFQZ010000011">
    <property type="protein sequence ID" value="KAK9678585.1"/>
    <property type="molecule type" value="Genomic_DNA"/>
</dbReference>
<evidence type="ECO:0000256" key="1">
    <source>
        <dbReference type="ARBA" id="ARBA00022801"/>
    </source>
</evidence>
<keyword evidence="4" id="KW-1185">Reference proteome</keyword>
<keyword evidence="1" id="KW-0378">Hydrolase</keyword>
<evidence type="ECO:0000313" key="4">
    <source>
        <dbReference type="Proteomes" id="UP001443914"/>
    </source>
</evidence>
<dbReference type="GO" id="GO:0009694">
    <property type="term" value="P:jasmonic acid metabolic process"/>
    <property type="evidence" value="ECO:0007669"/>
    <property type="project" value="TreeGrafter"/>
</dbReference>
<dbReference type="InterPro" id="IPR000073">
    <property type="entry name" value="AB_hydrolase_1"/>
</dbReference>
<dbReference type="GO" id="GO:0080032">
    <property type="term" value="F:methyl jasmonate esterase activity"/>
    <property type="evidence" value="ECO:0007669"/>
    <property type="project" value="TreeGrafter"/>
</dbReference>
<accession>A0AAW1HQ81</accession>
<sequence>MEVTKQGKHYVLVHGMGHGAWCWYKLIPLLKKAGHRVTALDMSASGINLKKIEEVHTLEQYSQPLLDFMASLADTETVVLVGHSLGGMNLALAMEYFPRKVSAAVFVTAFVPDTVNQPSYVVDKLDKALSEGGWLGSQIWTYGPTEEPLIAVQFSQQLMQSLYRLSPVEDLELGMALKRPGSLLAASLAKAKKFTNDGYGSVRRVFVICKKDEGMTEEFARWMIGNSGVTEIKEIEDAEHMPMFSQPQRLCDCLVEISSP</sequence>
<proteinExistence type="predicted"/>
<name>A0AAW1HQ81_SAPOF</name>
<dbReference type="Gene3D" id="3.40.50.1820">
    <property type="entry name" value="alpha/beta hydrolase"/>
    <property type="match status" value="1"/>
</dbReference>
<feature type="domain" description="AB hydrolase-1" evidence="2">
    <location>
        <begin position="11"/>
        <end position="251"/>
    </location>
</feature>
<gene>
    <name evidence="3" type="ORF">RND81_11G221300</name>
</gene>
<dbReference type="Pfam" id="PF12697">
    <property type="entry name" value="Abhydrolase_6"/>
    <property type="match status" value="1"/>
</dbReference>
<organism evidence="3 4">
    <name type="scientific">Saponaria officinalis</name>
    <name type="common">Common soapwort</name>
    <name type="synonym">Lychnis saponaria</name>
    <dbReference type="NCBI Taxonomy" id="3572"/>
    <lineage>
        <taxon>Eukaryota</taxon>
        <taxon>Viridiplantae</taxon>
        <taxon>Streptophyta</taxon>
        <taxon>Embryophyta</taxon>
        <taxon>Tracheophyta</taxon>
        <taxon>Spermatophyta</taxon>
        <taxon>Magnoliopsida</taxon>
        <taxon>eudicotyledons</taxon>
        <taxon>Gunneridae</taxon>
        <taxon>Pentapetalae</taxon>
        <taxon>Caryophyllales</taxon>
        <taxon>Caryophyllaceae</taxon>
        <taxon>Caryophylleae</taxon>
        <taxon>Saponaria</taxon>
    </lineage>
</organism>
<dbReference type="PANTHER" id="PTHR10992">
    <property type="entry name" value="METHYLESTERASE FAMILY MEMBER"/>
    <property type="match status" value="1"/>
</dbReference>
<dbReference type="GO" id="GO:0009696">
    <property type="term" value="P:salicylic acid metabolic process"/>
    <property type="evidence" value="ECO:0007669"/>
    <property type="project" value="TreeGrafter"/>
</dbReference>
<dbReference type="SUPFAM" id="SSF53474">
    <property type="entry name" value="alpha/beta-Hydrolases"/>
    <property type="match status" value="1"/>
</dbReference>
<dbReference type="InterPro" id="IPR045889">
    <property type="entry name" value="MES/HNL"/>
</dbReference>